<gene>
    <name evidence="3" type="ORF">TRAPUB_5272</name>
</gene>
<feature type="domain" description="RNase H type-1" evidence="2">
    <location>
        <begin position="797"/>
        <end position="947"/>
    </location>
</feature>
<dbReference type="PANTHER" id="PTHR10622">
    <property type="entry name" value="HET DOMAIN-CONTAINING PROTEIN"/>
    <property type="match status" value="1"/>
</dbReference>
<dbReference type="PROSITE" id="PS50879">
    <property type="entry name" value="RNASE_H_1"/>
    <property type="match status" value="1"/>
</dbReference>
<dbReference type="Pfam" id="PF00075">
    <property type="entry name" value="RNase_H"/>
    <property type="match status" value="1"/>
</dbReference>
<dbReference type="GO" id="GO:0003676">
    <property type="term" value="F:nucleic acid binding"/>
    <property type="evidence" value="ECO:0007669"/>
    <property type="project" value="InterPro"/>
</dbReference>
<evidence type="ECO:0000259" key="2">
    <source>
        <dbReference type="PROSITE" id="PS50879"/>
    </source>
</evidence>
<dbReference type="AlphaFoldDB" id="A0A1M2V905"/>
<dbReference type="Gene3D" id="3.30.420.10">
    <property type="entry name" value="Ribonuclease H-like superfamily/Ribonuclease H"/>
    <property type="match status" value="1"/>
</dbReference>
<dbReference type="CDD" id="cd09280">
    <property type="entry name" value="RNase_HI_eukaryote_like"/>
    <property type="match status" value="1"/>
</dbReference>
<dbReference type="Proteomes" id="UP000184267">
    <property type="component" value="Unassembled WGS sequence"/>
</dbReference>
<feature type="compositionally biased region" description="Polar residues" evidence="1">
    <location>
        <begin position="757"/>
        <end position="781"/>
    </location>
</feature>
<accession>A0A1M2V905</accession>
<feature type="region of interest" description="Disordered" evidence="1">
    <location>
        <begin position="731"/>
        <end position="781"/>
    </location>
</feature>
<dbReference type="Pfam" id="PF26640">
    <property type="entry name" value="DUF8212"/>
    <property type="match status" value="1"/>
</dbReference>
<dbReference type="Gene3D" id="3.40.970.10">
    <property type="entry name" value="Ribonuclease H1, N-terminal domain"/>
    <property type="match status" value="1"/>
</dbReference>
<protein>
    <submittedName>
        <fullName evidence="3">Vegetative incompatibility protein HET-E-1</fullName>
    </submittedName>
</protein>
<dbReference type="Pfam" id="PF06985">
    <property type="entry name" value="HET"/>
    <property type="match status" value="1"/>
</dbReference>
<proteinExistence type="predicted"/>
<dbReference type="InterPro" id="IPR058525">
    <property type="entry name" value="DUF8212"/>
</dbReference>
<dbReference type="InterPro" id="IPR011320">
    <property type="entry name" value="RNase_H1_N"/>
</dbReference>
<dbReference type="InterPro" id="IPR012337">
    <property type="entry name" value="RNaseH-like_sf"/>
</dbReference>
<keyword evidence="4" id="KW-1185">Reference proteome</keyword>
<feature type="compositionally biased region" description="Low complexity" evidence="1">
    <location>
        <begin position="735"/>
        <end position="745"/>
    </location>
</feature>
<dbReference type="EMBL" id="MNAD01001563">
    <property type="protein sequence ID" value="OJT04036.1"/>
    <property type="molecule type" value="Genomic_DNA"/>
</dbReference>
<comment type="caution">
    <text evidence="3">The sequence shown here is derived from an EMBL/GenBank/DDBJ whole genome shotgun (WGS) entry which is preliminary data.</text>
</comment>
<dbReference type="GO" id="GO:0004523">
    <property type="term" value="F:RNA-DNA hybrid ribonuclease activity"/>
    <property type="evidence" value="ECO:0007669"/>
    <property type="project" value="InterPro"/>
</dbReference>
<dbReference type="InterPro" id="IPR037056">
    <property type="entry name" value="RNase_H1_N_sf"/>
</dbReference>
<evidence type="ECO:0000256" key="1">
    <source>
        <dbReference type="SAM" id="MobiDB-lite"/>
    </source>
</evidence>
<dbReference type="InterPro" id="IPR002156">
    <property type="entry name" value="RNaseH_domain"/>
</dbReference>
<dbReference type="PANTHER" id="PTHR10622:SF10">
    <property type="entry name" value="HET DOMAIN-CONTAINING PROTEIN"/>
    <property type="match status" value="1"/>
</dbReference>
<dbReference type="Pfam" id="PF01693">
    <property type="entry name" value="Cauli_VI"/>
    <property type="match status" value="1"/>
</dbReference>
<reference evidence="3 4" key="1">
    <citation type="submission" date="2016-10" db="EMBL/GenBank/DDBJ databases">
        <title>Genome sequence of the basidiomycete white-rot fungus Trametes pubescens.</title>
        <authorList>
            <person name="Makela M.R."/>
            <person name="Granchi Z."/>
            <person name="Peng M."/>
            <person name="De Vries R.P."/>
            <person name="Grigoriev I."/>
            <person name="Riley R."/>
            <person name="Hilden K."/>
        </authorList>
    </citation>
    <scope>NUCLEOTIDE SEQUENCE [LARGE SCALE GENOMIC DNA]</scope>
    <source>
        <strain evidence="3 4">FBCC735</strain>
    </source>
</reference>
<sequence>MPRFLDTLTGQFVWIHEAGKVPYAILSHTWSPEEEGGEQSYEDVRRLQAAVTELEKAARERSPTSSGVHGDASSESSLTILSHPGLSPKIKGICKIAREAGYRLVWIDSCCIDKTSSAELSEAINSMFEWYSEADVCYAYLADVPDDEDPRLPDSAFRASRWHQRGWTLQELIAPERVVFLSCTWRFLGTKTGLASTLEQITNVDFAILTGRAMLSSISVTKRMSWAATRWTTRVEDRAYSLLGIFDVHMSPIYGEGANAFLRLQEEIIKTIPDQSIFAWGRTCTLLSLDKARFSVPGSHLPSLLAPSPTHFEGFGDVTPLAPADFAVRLNRPPWYELPPLHCVFTPQGVRVRLLGTLLFRNDRVAHAVLHADGAVVGCDECERLARPDACTLALLRCQDGTGALIALALYCESPSIEGQENLAIASHAYCGNRIHAPFRIVRISRDALDEVRSLLSPKPVKVYILRYYQEPLMTEGRRIGFAKQPGVDLWLTGPDREASFRFAPGCVEELNAVGFRASPLECQRSVEEIVLTTYLARGGPEGLDQRIRMRLTLTRSLREQFGYLPRPQTVVHACFAITPHREDRLSDEKVTRSDGYTTGVNEASHTAVFAAELTSTRVVAQAEFDISVDASSSTDDPSWLRILRLRLERPLTSSTVADSNNLLLSVEVSEPYRCEATDELENAVGHSRLASRDDCQAQTAGFAGNKHHKFASLEQAKQYLAENGVPTGSVNIASSSSTPPSSRPLQHGSALRGRTHGSTPYARTQPPTAKVSQDSARSGSSNSQWAALASEVIEDESGWDVVYSDGACKGNGKIGSIAGVGVWWGHNDARNIAERCPGGQTNNRAELIAIVRVLETTPHTKRPLLIKTDSKYSISCFRHWMPKWLKNNFRTASGEAVKNAPLIRYLSALLDLRAREGQKVHLQYIKGHAGHEGNEGADYQANIGATMPLEPERDWEALMNSTVRAQRPAFFAKLTPA</sequence>
<dbReference type="InterPro" id="IPR010730">
    <property type="entry name" value="HET"/>
</dbReference>
<evidence type="ECO:0000313" key="3">
    <source>
        <dbReference type="EMBL" id="OJT04036.1"/>
    </source>
</evidence>
<evidence type="ECO:0000313" key="4">
    <source>
        <dbReference type="Proteomes" id="UP000184267"/>
    </source>
</evidence>
<dbReference type="OrthoDB" id="245563at2759"/>
<name>A0A1M2V905_TRAPU</name>
<organism evidence="3 4">
    <name type="scientific">Trametes pubescens</name>
    <name type="common">White-rot fungus</name>
    <dbReference type="NCBI Taxonomy" id="154538"/>
    <lineage>
        <taxon>Eukaryota</taxon>
        <taxon>Fungi</taxon>
        <taxon>Dikarya</taxon>
        <taxon>Basidiomycota</taxon>
        <taxon>Agaricomycotina</taxon>
        <taxon>Agaricomycetes</taxon>
        <taxon>Polyporales</taxon>
        <taxon>Polyporaceae</taxon>
        <taxon>Trametes</taxon>
    </lineage>
</organism>
<feature type="compositionally biased region" description="Polar residues" evidence="1">
    <location>
        <begin position="63"/>
        <end position="75"/>
    </location>
</feature>
<feature type="region of interest" description="Disordered" evidence="1">
    <location>
        <begin position="55"/>
        <end position="75"/>
    </location>
</feature>
<dbReference type="STRING" id="154538.A0A1M2V905"/>
<dbReference type="SUPFAM" id="SSF53098">
    <property type="entry name" value="Ribonuclease H-like"/>
    <property type="match status" value="1"/>
</dbReference>
<dbReference type="InterPro" id="IPR036397">
    <property type="entry name" value="RNaseH_sf"/>
</dbReference>